<sequence>MAGRKALISKDDLVRMATTVAAHGVVLRGRIDALGNFDFTMTRQAEAVASSNDDLDDRLDEFGAL</sequence>
<name>A0A3T1CFT3_9SPHN</name>
<reference evidence="1 2" key="1">
    <citation type="submission" date="2019-01" db="EMBL/GenBank/DDBJ databases">
        <title>Complete genome sequence of Erythrobacter flavus KJ5.</title>
        <authorList>
            <person name="Kanesaki Y."/>
            <person name="Brotosudarmo T."/>
            <person name="Moriuchi R."/>
            <person name="Awai K."/>
        </authorList>
    </citation>
    <scope>NUCLEOTIDE SEQUENCE [LARGE SCALE GENOMIC DNA]</scope>
    <source>
        <strain evidence="1 2">KJ5</strain>
    </source>
</reference>
<evidence type="ECO:0000313" key="2">
    <source>
        <dbReference type="Proteomes" id="UP000290057"/>
    </source>
</evidence>
<keyword evidence="2" id="KW-1185">Reference proteome</keyword>
<dbReference type="AlphaFoldDB" id="A0A3T1CFT3"/>
<dbReference type="RefSeq" id="WP_130585915.1">
    <property type="nucleotide sequence ID" value="NZ_AP019389.1"/>
</dbReference>
<dbReference type="EMBL" id="AP019389">
    <property type="protein sequence ID" value="BBI19854.1"/>
    <property type="molecule type" value="Genomic_DNA"/>
</dbReference>
<protein>
    <submittedName>
        <fullName evidence="1">Uncharacterized protein</fullName>
    </submittedName>
</protein>
<gene>
    <name evidence="1" type="ORF">EKJ_07010</name>
</gene>
<proteinExistence type="predicted"/>
<evidence type="ECO:0000313" key="1">
    <source>
        <dbReference type="EMBL" id="BBI19854.1"/>
    </source>
</evidence>
<organism evidence="1 2">
    <name type="scientific">Qipengyuania flava</name>
    <dbReference type="NCBI Taxonomy" id="192812"/>
    <lineage>
        <taxon>Bacteria</taxon>
        <taxon>Pseudomonadati</taxon>
        <taxon>Pseudomonadota</taxon>
        <taxon>Alphaproteobacteria</taxon>
        <taxon>Sphingomonadales</taxon>
        <taxon>Erythrobacteraceae</taxon>
        <taxon>Qipengyuania</taxon>
    </lineage>
</organism>
<accession>A0A3T1CFT3</accession>
<dbReference type="Proteomes" id="UP000290057">
    <property type="component" value="Chromosome"/>
</dbReference>